<feature type="transmembrane region" description="Helical" evidence="1">
    <location>
        <begin position="146"/>
        <end position="167"/>
    </location>
</feature>
<evidence type="ECO:0000256" key="1">
    <source>
        <dbReference type="SAM" id="Phobius"/>
    </source>
</evidence>
<protein>
    <submittedName>
        <fullName evidence="2">Uncharacterized protein</fullName>
    </submittedName>
</protein>
<dbReference type="EMBL" id="CP099424">
    <property type="protein sequence ID" value="USW55427.1"/>
    <property type="molecule type" value="Genomic_DNA"/>
</dbReference>
<keyword evidence="3" id="KW-1185">Reference proteome</keyword>
<dbReference type="PANTHER" id="PTHR36978:SF4">
    <property type="entry name" value="P-LOOP CONTAINING NUCLEOSIDE TRIPHOSPHATE HYDROLASE PROTEIN"/>
    <property type="match status" value="1"/>
</dbReference>
<gene>
    <name evidence="2" type="ORF">Slin15195_G087460</name>
</gene>
<keyword evidence="1" id="KW-0812">Transmembrane</keyword>
<accession>A0A9Q9EMD8</accession>
<sequence length="171" mass="19445">MNAYPEAKVVLVNRDFDAWFPSFAHSVVTSGLWTPFTNIIPYFEPLLDYCCLTYNRKLVLGYFNAKTPEEVLANAKGVYQRHYREIREHCASTGTPLLEMWIEEGWEPLAKFLGKDVPDEPFPFLNDKAEQQAVAKGHRTGALVKGAGLALLYVMSPMVVLGVAMWWSDWL</sequence>
<dbReference type="InterPro" id="IPR040632">
    <property type="entry name" value="Sulfotransfer_4"/>
</dbReference>
<keyword evidence="1" id="KW-1133">Transmembrane helix</keyword>
<dbReference type="AlphaFoldDB" id="A0A9Q9EMD8"/>
<evidence type="ECO:0000313" key="3">
    <source>
        <dbReference type="Proteomes" id="UP001056384"/>
    </source>
</evidence>
<organism evidence="2 3">
    <name type="scientific">Septoria linicola</name>
    <dbReference type="NCBI Taxonomy" id="215465"/>
    <lineage>
        <taxon>Eukaryota</taxon>
        <taxon>Fungi</taxon>
        <taxon>Dikarya</taxon>
        <taxon>Ascomycota</taxon>
        <taxon>Pezizomycotina</taxon>
        <taxon>Dothideomycetes</taxon>
        <taxon>Dothideomycetidae</taxon>
        <taxon>Mycosphaerellales</taxon>
        <taxon>Mycosphaerellaceae</taxon>
        <taxon>Septoria</taxon>
    </lineage>
</organism>
<dbReference type="Pfam" id="PF17784">
    <property type="entry name" value="Sulfotransfer_4"/>
    <property type="match status" value="1"/>
</dbReference>
<dbReference type="PANTHER" id="PTHR36978">
    <property type="entry name" value="P-LOOP CONTAINING NUCLEOTIDE TRIPHOSPHATE HYDROLASE"/>
    <property type="match status" value="1"/>
</dbReference>
<dbReference type="OrthoDB" id="3650349at2759"/>
<keyword evidence="1" id="KW-0472">Membrane</keyword>
<reference evidence="2" key="1">
    <citation type="submission" date="2022-06" db="EMBL/GenBank/DDBJ databases">
        <title>Complete genome sequences of two strains of the flax pathogen Septoria linicola.</title>
        <authorList>
            <person name="Lapalu N."/>
            <person name="Simon A."/>
            <person name="Demenou B."/>
            <person name="Paumier D."/>
            <person name="Guillot M.-P."/>
            <person name="Gout L."/>
            <person name="Valade R."/>
        </authorList>
    </citation>
    <scope>NUCLEOTIDE SEQUENCE</scope>
    <source>
        <strain evidence="2">SE15195</strain>
    </source>
</reference>
<dbReference type="Proteomes" id="UP001056384">
    <property type="component" value="Chromosome 7"/>
</dbReference>
<dbReference type="Gene3D" id="3.40.50.300">
    <property type="entry name" value="P-loop containing nucleotide triphosphate hydrolases"/>
    <property type="match status" value="1"/>
</dbReference>
<evidence type="ECO:0000313" key="2">
    <source>
        <dbReference type="EMBL" id="USW55427.1"/>
    </source>
</evidence>
<proteinExistence type="predicted"/>
<name>A0A9Q9EMD8_9PEZI</name>
<dbReference type="SUPFAM" id="SSF52540">
    <property type="entry name" value="P-loop containing nucleoside triphosphate hydrolases"/>
    <property type="match status" value="1"/>
</dbReference>
<dbReference type="InterPro" id="IPR027417">
    <property type="entry name" value="P-loop_NTPase"/>
</dbReference>